<feature type="region of interest" description="Disordered" evidence="1">
    <location>
        <begin position="1"/>
        <end position="34"/>
    </location>
</feature>
<reference evidence="2" key="1">
    <citation type="submission" date="2021-01" db="EMBL/GenBank/DDBJ databases">
        <title>Whole genome shotgun sequence of Actinoplanes tereljensis NBRC 105297.</title>
        <authorList>
            <person name="Komaki H."/>
            <person name="Tamura T."/>
        </authorList>
    </citation>
    <scope>NUCLEOTIDE SEQUENCE</scope>
    <source>
        <strain evidence="2">NBRC 105297</strain>
    </source>
</reference>
<organism evidence="2 3">
    <name type="scientific">Paractinoplanes tereljensis</name>
    <dbReference type="NCBI Taxonomy" id="571912"/>
    <lineage>
        <taxon>Bacteria</taxon>
        <taxon>Bacillati</taxon>
        <taxon>Actinomycetota</taxon>
        <taxon>Actinomycetes</taxon>
        <taxon>Micromonosporales</taxon>
        <taxon>Micromonosporaceae</taxon>
        <taxon>Paractinoplanes</taxon>
    </lineage>
</organism>
<keyword evidence="3" id="KW-1185">Reference proteome</keyword>
<evidence type="ECO:0000313" key="2">
    <source>
        <dbReference type="EMBL" id="GIF18801.1"/>
    </source>
</evidence>
<evidence type="ECO:0000313" key="3">
    <source>
        <dbReference type="Proteomes" id="UP000623608"/>
    </source>
</evidence>
<comment type="caution">
    <text evidence="2">The sequence shown here is derived from an EMBL/GenBank/DDBJ whole genome shotgun (WGS) entry which is preliminary data.</text>
</comment>
<dbReference type="AlphaFoldDB" id="A0A919TQX9"/>
<protein>
    <submittedName>
        <fullName evidence="2">Uncharacterized protein</fullName>
    </submittedName>
</protein>
<evidence type="ECO:0000256" key="1">
    <source>
        <dbReference type="SAM" id="MobiDB-lite"/>
    </source>
</evidence>
<dbReference type="Proteomes" id="UP000623608">
    <property type="component" value="Unassembled WGS sequence"/>
</dbReference>
<sequence>MFAEKREPGGLVISPGARAPDPTPRGSAPGSPPGLRPWPPTCVVAASLLAAPLVAAPLVAAPLVAAPLVAASLLAAPLVAASASRWRAWPLIRVTNLIVKSFSGQYPDL</sequence>
<dbReference type="EMBL" id="BOMY01000009">
    <property type="protein sequence ID" value="GIF18801.1"/>
    <property type="molecule type" value="Genomic_DNA"/>
</dbReference>
<proteinExistence type="predicted"/>
<name>A0A919TQX9_9ACTN</name>
<gene>
    <name evidence="2" type="ORF">Ate02nite_15310</name>
</gene>
<accession>A0A919TQX9</accession>